<dbReference type="GO" id="GO:0000155">
    <property type="term" value="F:phosphorelay sensor kinase activity"/>
    <property type="evidence" value="ECO:0007669"/>
    <property type="project" value="InterPro"/>
</dbReference>
<dbReference type="InterPro" id="IPR036890">
    <property type="entry name" value="HATPase_C_sf"/>
</dbReference>
<dbReference type="STRING" id="1499966.U14_05124"/>
<dbReference type="InterPro" id="IPR011006">
    <property type="entry name" value="CheY-like_superfamily"/>
</dbReference>
<evidence type="ECO:0000256" key="6">
    <source>
        <dbReference type="PROSITE-ProRule" id="PRU00169"/>
    </source>
</evidence>
<keyword evidence="5 10" id="KW-0418">Kinase</keyword>
<dbReference type="Gene3D" id="1.10.287.130">
    <property type="match status" value="1"/>
</dbReference>
<dbReference type="SUPFAM" id="SSF52172">
    <property type="entry name" value="CheY-like"/>
    <property type="match status" value="1"/>
</dbReference>
<accession>A0A081BR19</accession>
<dbReference type="PROSITE" id="PS50110">
    <property type="entry name" value="RESPONSE_REGULATORY"/>
    <property type="match status" value="1"/>
</dbReference>
<evidence type="ECO:0000259" key="8">
    <source>
        <dbReference type="PROSITE" id="PS50109"/>
    </source>
</evidence>
<dbReference type="CDD" id="cd19920">
    <property type="entry name" value="REC_PA4781-like"/>
    <property type="match status" value="1"/>
</dbReference>
<feature type="domain" description="Histidine kinase" evidence="8">
    <location>
        <begin position="181"/>
        <end position="399"/>
    </location>
</feature>
<dbReference type="PANTHER" id="PTHR43547:SF2">
    <property type="entry name" value="HYBRID SIGNAL TRANSDUCTION HISTIDINE KINASE C"/>
    <property type="match status" value="1"/>
</dbReference>
<dbReference type="FunFam" id="3.30.565.10:FF:000006">
    <property type="entry name" value="Sensor histidine kinase WalK"/>
    <property type="match status" value="1"/>
</dbReference>
<evidence type="ECO:0000256" key="1">
    <source>
        <dbReference type="ARBA" id="ARBA00000085"/>
    </source>
</evidence>
<evidence type="ECO:0000256" key="5">
    <source>
        <dbReference type="ARBA" id="ARBA00022777"/>
    </source>
</evidence>
<dbReference type="AlphaFoldDB" id="A0A081BR19"/>
<dbReference type="EC" id="2.7.13.3" evidence="2"/>
<dbReference type="HOGENOM" id="CLU_000445_114_72_0"/>
<evidence type="ECO:0000259" key="9">
    <source>
        <dbReference type="PROSITE" id="PS50110"/>
    </source>
</evidence>
<dbReference type="SUPFAM" id="SSF55874">
    <property type="entry name" value="ATPase domain of HSP90 chaperone/DNA topoisomerase II/histidine kinase"/>
    <property type="match status" value="1"/>
</dbReference>
<dbReference type="EMBL" id="DF820460">
    <property type="protein sequence ID" value="GAK53850.1"/>
    <property type="molecule type" value="Genomic_DNA"/>
</dbReference>
<dbReference type="PROSITE" id="PS50109">
    <property type="entry name" value="HIS_KIN"/>
    <property type="match status" value="1"/>
</dbReference>
<feature type="coiled-coil region" evidence="7">
    <location>
        <begin position="123"/>
        <end position="174"/>
    </location>
</feature>
<dbReference type="SUPFAM" id="SSF47384">
    <property type="entry name" value="Homodimeric domain of signal transducing histidine kinase"/>
    <property type="match status" value="1"/>
</dbReference>
<reference evidence="10 11" key="1">
    <citation type="journal article" date="2015" name="PeerJ">
        <title>First genomic representation of candidate bacterial phylum KSB3 points to enhanced environmental sensing as a trigger of wastewater bulking.</title>
        <authorList>
            <person name="Sekiguchi Y."/>
            <person name="Ohashi A."/>
            <person name="Parks D.H."/>
            <person name="Yamauchi T."/>
            <person name="Tyson G.W."/>
            <person name="Hugenholtz P."/>
        </authorList>
    </citation>
    <scope>NUCLEOTIDE SEQUENCE [LARGE SCALE GENOMIC DNA]</scope>
</reference>
<dbReference type="Pfam" id="PF02518">
    <property type="entry name" value="HATPase_c"/>
    <property type="match status" value="1"/>
</dbReference>
<dbReference type="Proteomes" id="UP000030700">
    <property type="component" value="Unassembled WGS sequence"/>
</dbReference>
<keyword evidence="4" id="KW-0808">Transferase</keyword>
<feature type="domain" description="Response regulatory" evidence="9">
    <location>
        <begin position="8"/>
        <end position="124"/>
    </location>
</feature>
<comment type="catalytic activity">
    <reaction evidence="1">
        <text>ATP + protein L-histidine = ADP + protein N-phospho-L-histidine.</text>
        <dbReference type="EC" id="2.7.13.3"/>
    </reaction>
</comment>
<keyword evidence="7" id="KW-0175">Coiled coil</keyword>
<gene>
    <name evidence="10" type="ORF">U14_05124</name>
</gene>
<keyword evidence="3 6" id="KW-0597">Phosphoprotein</keyword>
<organism evidence="10 11">
    <name type="scientific">Candidatus Moduliflexus flocculans</name>
    <dbReference type="NCBI Taxonomy" id="1499966"/>
    <lineage>
        <taxon>Bacteria</taxon>
        <taxon>Candidatus Moduliflexota</taxon>
        <taxon>Candidatus Moduliflexia</taxon>
        <taxon>Candidatus Moduliflexales</taxon>
        <taxon>Candidatus Moduliflexaceae</taxon>
    </lineage>
</organism>
<dbReference type="InterPro" id="IPR004358">
    <property type="entry name" value="Sig_transdc_His_kin-like_C"/>
</dbReference>
<dbReference type="Pfam" id="PF00072">
    <property type="entry name" value="Response_reg"/>
    <property type="match status" value="1"/>
</dbReference>
<dbReference type="InterPro" id="IPR001789">
    <property type="entry name" value="Sig_transdc_resp-reg_receiver"/>
</dbReference>
<name>A0A081BR19_9BACT</name>
<keyword evidence="11" id="KW-1185">Reference proteome</keyword>
<dbReference type="SMART" id="SM00387">
    <property type="entry name" value="HATPase_c"/>
    <property type="match status" value="1"/>
</dbReference>
<protein>
    <recommendedName>
        <fullName evidence="2">histidine kinase</fullName>
        <ecNumber evidence="2">2.7.13.3</ecNumber>
    </recommendedName>
</protein>
<dbReference type="Gene3D" id="3.30.565.10">
    <property type="entry name" value="Histidine kinase-like ATPase, C-terminal domain"/>
    <property type="match status" value="1"/>
</dbReference>
<dbReference type="InterPro" id="IPR003594">
    <property type="entry name" value="HATPase_dom"/>
</dbReference>
<proteinExistence type="predicted"/>
<evidence type="ECO:0000313" key="11">
    <source>
        <dbReference type="Proteomes" id="UP000030700"/>
    </source>
</evidence>
<dbReference type="InterPro" id="IPR005467">
    <property type="entry name" value="His_kinase_dom"/>
</dbReference>
<dbReference type="PANTHER" id="PTHR43547">
    <property type="entry name" value="TWO-COMPONENT HISTIDINE KINASE"/>
    <property type="match status" value="1"/>
</dbReference>
<evidence type="ECO:0000256" key="7">
    <source>
        <dbReference type="SAM" id="Coils"/>
    </source>
</evidence>
<dbReference type="InterPro" id="IPR036097">
    <property type="entry name" value="HisK_dim/P_sf"/>
</dbReference>
<sequence>MKTEEREFILIADDNPQNLQMLGNILRDNGYKVAVAMDGFMVLDFIKTRHPDCFLLDVMMPRLNGIETCRELKALAEIQDIPVIFITGVTDTWNKLQAFEAGGVDYITKPFQAEDVLARLKTHLMLRALRKQLQVQNDELQQEIAERQKAEMRLQETLEELQKTNLELQQVNVSKDKFFSIFSHDLKNSFALLLSYTNQLTPDFSAYKKEKLDYMVEIIRTTTNQTYALFENLLTWSRLQRGLIEPYFQQLPLVSIVERSMNLLSQQAAQKQITLINTIQDKQPLAFDLKMIDSVIRNLLSNAIKFTRPGGTVTVSSSRDECAVMVMVADTGIGIPEATLANLFRIDTKTQRPGTEGEAGTGLGLILCKDFIEKHGGTIWAESQVGQGTTFTFILPIAP</sequence>
<evidence type="ECO:0000256" key="4">
    <source>
        <dbReference type="ARBA" id="ARBA00022679"/>
    </source>
</evidence>
<evidence type="ECO:0000313" key="10">
    <source>
        <dbReference type="EMBL" id="GAK53850.1"/>
    </source>
</evidence>
<evidence type="ECO:0000256" key="2">
    <source>
        <dbReference type="ARBA" id="ARBA00012438"/>
    </source>
</evidence>
<dbReference type="Gene3D" id="3.40.50.2300">
    <property type="match status" value="1"/>
</dbReference>
<feature type="modified residue" description="4-aspartylphosphate" evidence="6">
    <location>
        <position position="57"/>
    </location>
</feature>
<dbReference type="SMART" id="SM00448">
    <property type="entry name" value="REC"/>
    <property type="match status" value="1"/>
</dbReference>
<evidence type="ECO:0000256" key="3">
    <source>
        <dbReference type="ARBA" id="ARBA00022553"/>
    </source>
</evidence>
<dbReference type="PRINTS" id="PR00344">
    <property type="entry name" value="BCTRLSENSOR"/>
</dbReference>